<protein>
    <submittedName>
        <fullName evidence="2">Uncharacterized protein</fullName>
    </submittedName>
</protein>
<gene>
    <name evidence="2" type="ORF">BJP36_40180</name>
</gene>
<dbReference type="Proteomes" id="UP000176944">
    <property type="component" value="Chromosome"/>
</dbReference>
<reference evidence="2" key="1">
    <citation type="journal article" date="2017" name="Proc. Natl. Acad. Sci. U.S.A.">
        <title>Comparative genomics uncovers the prolific and distinctive metabolic potential of the cyanobacterial genus Moorea.</title>
        <authorList>
            <person name="Leao T."/>
            <person name="Castelao G."/>
            <person name="Korobeynikov A."/>
            <person name="Monroe E.A."/>
            <person name="Podell S."/>
            <person name="Glukhov E."/>
            <person name="Allen E.E."/>
            <person name="Gerwick W.H."/>
            <person name="Gerwick L."/>
        </authorList>
    </citation>
    <scope>NUCLEOTIDE SEQUENCE</scope>
    <source>
        <strain evidence="2">JHB</strain>
    </source>
</reference>
<feature type="region of interest" description="Disordered" evidence="1">
    <location>
        <begin position="25"/>
        <end position="52"/>
    </location>
</feature>
<dbReference type="EMBL" id="CP017708">
    <property type="protein sequence ID" value="WAN68596.1"/>
    <property type="molecule type" value="Genomic_DNA"/>
</dbReference>
<evidence type="ECO:0000313" key="2">
    <source>
        <dbReference type="EMBL" id="WAN68596.1"/>
    </source>
</evidence>
<proteinExistence type="predicted"/>
<evidence type="ECO:0000256" key="1">
    <source>
        <dbReference type="SAM" id="MobiDB-lite"/>
    </source>
</evidence>
<organism evidence="2">
    <name type="scientific">Moorena producens (strain JHB)</name>
    <dbReference type="NCBI Taxonomy" id="1454205"/>
    <lineage>
        <taxon>Bacteria</taxon>
        <taxon>Bacillati</taxon>
        <taxon>Cyanobacteriota</taxon>
        <taxon>Cyanophyceae</taxon>
        <taxon>Coleofasciculales</taxon>
        <taxon>Coleofasciculaceae</taxon>
        <taxon>Moorena</taxon>
    </lineage>
</organism>
<name>A0A9Q9UV99_MOOP1</name>
<feature type="compositionally biased region" description="Polar residues" evidence="1">
    <location>
        <begin position="30"/>
        <end position="40"/>
    </location>
</feature>
<reference evidence="2" key="2">
    <citation type="submission" date="2022-10" db="EMBL/GenBank/DDBJ databases">
        <authorList>
            <person name="Ngo T.-E."/>
        </authorList>
    </citation>
    <scope>NUCLEOTIDE SEQUENCE</scope>
    <source>
        <strain evidence="2">JHB</strain>
    </source>
</reference>
<dbReference type="AlphaFoldDB" id="A0A9Q9UV99"/>
<sequence length="52" mass="5661">MLEQIKAFTAEKRPASKITLEIKEIVPNNPGKTTESSLNTDADGGDLRSEES</sequence>
<accession>A0A9Q9UV99</accession>